<sequence>MQMPSNTPLQQNPQANHTPGVLGTHGLPMQQQPPRSGPTPLSHMNMPQNGMQSSPGMPAPMASPPNANQPPQPPISNGMPQFAQQQQFQQAQRPGQGQIPSQTQIPALPAEAFKAAYGQWCHKQNIAHDEQLLQIEGKRIDLHRLHQEVIAAGTMHRVRI</sequence>
<dbReference type="InParanoid" id="K5WFJ6"/>
<dbReference type="RefSeq" id="XP_007393168.1">
    <property type="nucleotide sequence ID" value="XM_007393106.1"/>
</dbReference>
<feature type="compositionally biased region" description="Polar residues" evidence="1">
    <location>
        <begin position="1"/>
        <end position="17"/>
    </location>
</feature>
<proteinExistence type="predicted"/>
<accession>K5WFJ6</accession>
<dbReference type="HOGENOM" id="CLU_1652782_0_0_1"/>
<dbReference type="OrthoDB" id="2797199at2759"/>
<dbReference type="Proteomes" id="UP000008370">
    <property type="component" value="Unassembled WGS sequence"/>
</dbReference>
<feature type="compositionally biased region" description="Low complexity" evidence="1">
    <location>
        <begin position="80"/>
        <end position="98"/>
    </location>
</feature>
<evidence type="ECO:0000256" key="1">
    <source>
        <dbReference type="SAM" id="MobiDB-lite"/>
    </source>
</evidence>
<dbReference type="InterPro" id="IPR036431">
    <property type="entry name" value="ARID_dom_sf"/>
</dbReference>
<dbReference type="GeneID" id="18915294"/>
<organism evidence="2 3">
    <name type="scientific">Phanerochaete carnosa (strain HHB-10118-sp)</name>
    <name type="common">White-rot fungus</name>
    <name type="synonym">Peniophora carnosa</name>
    <dbReference type="NCBI Taxonomy" id="650164"/>
    <lineage>
        <taxon>Eukaryota</taxon>
        <taxon>Fungi</taxon>
        <taxon>Dikarya</taxon>
        <taxon>Basidiomycota</taxon>
        <taxon>Agaricomycotina</taxon>
        <taxon>Agaricomycetes</taxon>
        <taxon>Polyporales</taxon>
        <taxon>Phanerochaetaceae</taxon>
        <taxon>Phanerochaete</taxon>
    </lineage>
</organism>
<name>K5WFJ6_PHACS</name>
<keyword evidence="3" id="KW-1185">Reference proteome</keyword>
<dbReference type="GO" id="GO:0003677">
    <property type="term" value="F:DNA binding"/>
    <property type="evidence" value="ECO:0007669"/>
    <property type="project" value="InterPro"/>
</dbReference>
<dbReference type="AlphaFoldDB" id="K5WFJ6"/>
<reference evidence="2 3" key="1">
    <citation type="journal article" date="2012" name="BMC Genomics">
        <title>Comparative genomics of the white-rot fungi, Phanerochaete carnosa and P. chrysosporium, to elucidate the genetic basis of the distinct wood types they colonize.</title>
        <authorList>
            <person name="Suzuki H."/>
            <person name="MacDonald J."/>
            <person name="Syed K."/>
            <person name="Salamov A."/>
            <person name="Hori C."/>
            <person name="Aerts A."/>
            <person name="Henrissat B."/>
            <person name="Wiebenga A."/>
            <person name="vanKuyk P.A."/>
            <person name="Barry K."/>
            <person name="Lindquist E."/>
            <person name="LaButti K."/>
            <person name="Lapidus A."/>
            <person name="Lucas S."/>
            <person name="Coutinho P."/>
            <person name="Gong Y."/>
            <person name="Samejima M."/>
            <person name="Mahadevan R."/>
            <person name="Abou-Zaid M."/>
            <person name="de Vries R.P."/>
            <person name="Igarashi K."/>
            <person name="Yadav J.S."/>
            <person name="Grigoriev I.V."/>
            <person name="Master E.R."/>
        </authorList>
    </citation>
    <scope>NUCLEOTIDE SEQUENCE [LARGE SCALE GENOMIC DNA]</scope>
    <source>
        <strain evidence="2 3">HHB-10118-sp</strain>
    </source>
</reference>
<feature type="region of interest" description="Disordered" evidence="1">
    <location>
        <begin position="1"/>
        <end position="102"/>
    </location>
</feature>
<dbReference type="EMBL" id="JH930470">
    <property type="protein sequence ID" value="EKM57824.1"/>
    <property type="molecule type" value="Genomic_DNA"/>
</dbReference>
<dbReference type="KEGG" id="pco:PHACADRAFT_251691"/>
<evidence type="ECO:0000313" key="2">
    <source>
        <dbReference type="EMBL" id="EKM57824.1"/>
    </source>
</evidence>
<feature type="compositionally biased region" description="Pro residues" evidence="1">
    <location>
        <begin position="57"/>
        <end position="74"/>
    </location>
</feature>
<gene>
    <name evidence="2" type="ORF">PHACADRAFT_251691</name>
</gene>
<dbReference type="Gene3D" id="1.10.150.60">
    <property type="entry name" value="ARID DNA-binding domain"/>
    <property type="match status" value="1"/>
</dbReference>
<protein>
    <submittedName>
        <fullName evidence="2">Uncharacterized protein</fullName>
    </submittedName>
</protein>
<evidence type="ECO:0000313" key="3">
    <source>
        <dbReference type="Proteomes" id="UP000008370"/>
    </source>
</evidence>